<evidence type="ECO:0000256" key="5">
    <source>
        <dbReference type="ARBA" id="ARBA00022777"/>
    </source>
</evidence>
<dbReference type="GO" id="GO:0008654">
    <property type="term" value="P:phospholipid biosynthetic process"/>
    <property type="evidence" value="ECO:0007669"/>
    <property type="project" value="UniProtKB-KW"/>
</dbReference>
<dbReference type="InterPro" id="IPR045540">
    <property type="entry name" value="YegS/DAGK_C"/>
</dbReference>
<dbReference type="Gene3D" id="3.40.50.10330">
    <property type="entry name" value="Probable inorganic polyphosphate/atp-NAD kinase, domain 1"/>
    <property type="match status" value="1"/>
</dbReference>
<dbReference type="KEGG" id="mphc:DMC14_000040"/>
<evidence type="ECO:0000256" key="7">
    <source>
        <dbReference type="ARBA" id="ARBA00023209"/>
    </source>
</evidence>
<comment type="cofactor">
    <cofactor evidence="1">
        <name>Mg(2+)</name>
        <dbReference type="ChEBI" id="CHEBI:18420"/>
    </cofactor>
</comment>
<dbReference type="PANTHER" id="PTHR12358">
    <property type="entry name" value="SPHINGOSINE KINASE"/>
    <property type="match status" value="1"/>
</dbReference>
<organism evidence="11 12">
    <name type="scientific">Metamycoplasma phocicerebrale</name>
    <dbReference type="NCBI Taxonomy" id="142649"/>
    <lineage>
        <taxon>Bacteria</taxon>
        <taxon>Bacillati</taxon>
        <taxon>Mycoplasmatota</taxon>
        <taxon>Mycoplasmoidales</taxon>
        <taxon>Metamycoplasmataceae</taxon>
        <taxon>Metamycoplasma</taxon>
    </lineage>
</organism>
<evidence type="ECO:0000256" key="8">
    <source>
        <dbReference type="ARBA" id="ARBA00023264"/>
    </source>
</evidence>
<dbReference type="Proteomes" id="UP000256585">
    <property type="component" value="Chromosome"/>
</dbReference>
<dbReference type="GO" id="GO:0005524">
    <property type="term" value="F:ATP binding"/>
    <property type="evidence" value="ECO:0007669"/>
    <property type="project" value="UniProtKB-KW"/>
</dbReference>
<dbReference type="InterPro" id="IPR001206">
    <property type="entry name" value="Diacylglycerol_kinase_cat_dom"/>
</dbReference>
<reference evidence="11" key="1">
    <citation type="submission" date="2019-03" db="EMBL/GenBank/DDBJ databases">
        <title>Draft Sequence and Annotation of the Mycoplasma phocicerebrale Strain 1049T Genome.</title>
        <authorList>
            <person name="Frasca S.Jr."/>
            <person name="Kutish G.F."/>
            <person name="Castellanos Gell J."/>
            <person name="Michaels D.L."/>
            <person name="Brown D.R."/>
        </authorList>
    </citation>
    <scope>NUCLEOTIDE SEQUENCE</scope>
    <source>
        <strain evidence="11">1049</strain>
    </source>
</reference>
<dbReference type="GO" id="GO:0016301">
    <property type="term" value="F:kinase activity"/>
    <property type="evidence" value="ECO:0007669"/>
    <property type="project" value="UniProtKB-KW"/>
</dbReference>
<evidence type="ECO:0000256" key="2">
    <source>
        <dbReference type="ARBA" id="ARBA00005983"/>
    </source>
</evidence>
<keyword evidence="6" id="KW-0067">ATP-binding</keyword>
<name>A0A3Q9V8P6_9BACT</name>
<dbReference type="InterPro" id="IPR017438">
    <property type="entry name" value="ATP-NAD_kinase_N"/>
</dbReference>
<dbReference type="SUPFAM" id="SSF111331">
    <property type="entry name" value="NAD kinase/diacylglycerol kinase-like"/>
    <property type="match status" value="1"/>
</dbReference>
<evidence type="ECO:0000256" key="3">
    <source>
        <dbReference type="ARBA" id="ARBA00022679"/>
    </source>
</evidence>
<keyword evidence="12" id="KW-1185">Reference proteome</keyword>
<keyword evidence="7" id="KW-0594">Phospholipid biosynthesis</keyword>
<sequence>MLYVLYNLLSKSGKNPRKLFNIVSKTVNTFKKDNLKVIDITKIQDYKKEIDNVKKEDTIVIIGGDGTLTHITDKLRHIKNLPDIYAYKAGTGNDFIRNIKATKEYKVIKRKFYRINEYLHKLPIIKSGNLERSFLNGAGFGLDAMIAKATNDKKNKDGKASFFKVSLDCVKKFKPMDNIKLTIDGKEYIFNKVSLISVMNGPYYGAGMKIAPKANIKKDYLSVTIISNIKTIKLLCVFSLVYSGLHTKVKSVTQLFGKNIKIENIPNNFSQIDGEIFETNNRIEIYKKNAD</sequence>
<keyword evidence="5" id="KW-0418">Kinase</keyword>
<dbReference type="InterPro" id="IPR050187">
    <property type="entry name" value="Lipid_Phosphate_FormReg"/>
</dbReference>
<accession>A0A3Q9V8P6</accession>
<feature type="domain" description="YegS/DAGK C-terminal" evidence="10">
    <location>
        <begin position="140"/>
        <end position="276"/>
    </location>
</feature>
<evidence type="ECO:0000256" key="1">
    <source>
        <dbReference type="ARBA" id="ARBA00001946"/>
    </source>
</evidence>
<dbReference type="InterPro" id="IPR016064">
    <property type="entry name" value="NAD/diacylglycerol_kinase_sf"/>
</dbReference>
<dbReference type="Pfam" id="PF00781">
    <property type="entry name" value="DAGK_cat"/>
    <property type="match status" value="1"/>
</dbReference>
<dbReference type="Gene3D" id="2.60.200.40">
    <property type="match status" value="1"/>
</dbReference>
<evidence type="ECO:0000256" key="4">
    <source>
        <dbReference type="ARBA" id="ARBA00022741"/>
    </source>
</evidence>
<dbReference type="OrthoDB" id="9786026at2"/>
<gene>
    <name evidence="11" type="ORF">DMC14_000040</name>
</gene>
<evidence type="ECO:0000256" key="6">
    <source>
        <dbReference type="ARBA" id="ARBA00022840"/>
    </source>
</evidence>
<protein>
    <submittedName>
        <fullName evidence="11">Transcriptional regulator</fullName>
    </submittedName>
</protein>
<evidence type="ECO:0000259" key="10">
    <source>
        <dbReference type="Pfam" id="PF19279"/>
    </source>
</evidence>
<dbReference type="AlphaFoldDB" id="A0A3Q9V8P6"/>
<dbReference type="RefSeq" id="WP_116171974.1">
    <property type="nucleotide sequence ID" value="NZ_CP033058.2"/>
</dbReference>
<evidence type="ECO:0000259" key="9">
    <source>
        <dbReference type="Pfam" id="PF00781"/>
    </source>
</evidence>
<dbReference type="PANTHER" id="PTHR12358:SF54">
    <property type="entry name" value="SPHINGOSINE KINASE RELATED PROTEIN"/>
    <property type="match status" value="1"/>
</dbReference>
<proteinExistence type="inferred from homology"/>
<keyword evidence="3" id="KW-0808">Transferase</keyword>
<keyword evidence="8" id="KW-1208">Phospholipid metabolism</keyword>
<keyword evidence="7" id="KW-0443">Lipid metabolism</keyword>
<dbReference type="EMBL" id="CP033058">
    <property type="protein sequence ID" value="AZZ65208.1"/>
    <property type="molecule type" value="Genomic_DNA"/>
</dbReference>
<comment type="similarity">
    <text evidence="2">Belongs to the diacylglycerol/lipid kinase family.</text>
</comment>
<keyword evidence="7" id="KW-0444">Lipid biosynthesis</keyword>
<evidence type="ECO:0000313" key="11">
    <source>
        <dbReference type="EMBL" id="AZZ65208.1"/>
    </source>
</evidence>
<feature type="domain" description="DAGKc" evidence="9">
    <location>
        <begin position="2"/>
        <end position="104"/>
    </location>
</feature>
<dbReference type="Pfam" id="PF19279">
    <property type="entry name" value="YegS_C"/>
    <property type="match status" value="1"/>
</dbReference>
<keyword evidence="4" id="KW-0547">Nucleotide-binding</keyword>
<evidence type="ECO:0000313" key="12">
    <source>
        <dbReference type="Proteomes" id="UP000256585"/>
    </source>
</evidence>